<dbReference type="PANTHER" id="PTHR46193">
    <property type="entry name" value="6-PHOSPHOGLUCONATE PHOSPHATASE"/>
    <property type="match status" value="1"/>
</dbReference>
<dbReference type="Gene3D" id="1.10.150.240">
    <property type="entry name" value="Putative phosphatase, domain 2"/>
    <property type="match status" value="1"/>
</dbReference>
<name>A0A952FIA6_9PROT</name>
<dbReference type="EMBL" id="JAEKLZ010000149">
    <property type="protein sequence ID" value="MBW8724886.1"/>
    <property type="molecule type" value="Genomic_DNA"/>
</dbReference>
<keyword evidence="3" id="KW-0479">Metal-binding</keyword>
<sequence length="237" mass="24607">MDAVDPVRTAAPAPSAGGISAVIFDCDGVLVDSEFIACRAVAQLIAHYEPQAPVEELVEQLVGTPDLHIIRQVAARFGTVFPEDIGPRMAQVIDDALALSLDAIPGVLPALAGLGLPMAVASNSHLGRVRRSLEIAGLTTLFGDHVYTPEAVARPKPAPDLYLHAAARLGFDPARCLVIEDSVPGTTAGVAAGMTVIGFLGGRHIRDGHADRLRAAGARLICPHMDDLAGLVAGLRG</sequence>
<dbReference type="SFLD" id="SFLDG01129">
    <property type="entry name" value="C1.5:_HAD__Beta-PGM__Phosphata"/>
    <property type="match status" value="1"/>
</dbReference>
<dbReference type="InterPro" id="IPR023214">
    <property type="entry name" value="HAD_sf"/>
</dbReference>
<evidence type="ECO:0000256" key="2">
    <source>
        <dbReference type="ARBA" id="ARBA00006171"/>
    </source>
</evidence>
<dbReference type="InterPro" id="IPR023198">
    <property type="entry name" value="PGP-like_dom2"/>
</dbReference>
<dbReference type="SFLD" id="SFLDS00003">
    <property type="entry name" value="Haloacid_Dehalogenase"/>
    <property type="match status" value="1"/>
</dbReference>
<comment type="cofactor">
    <cofactor evidence="1">
        <name>Mg(2+)</name>
        <dbReference type="ChEBI" id="CHEBI:18420"/>
    </cofactor>
</comment>
<dbReference type="NCBIfam" id="TIGR01509">
    <property type="entry name" value="HAD-SF-IA-v3"/>
    <property type="match status" value="1"/>
</dbReference>
<dbReference type="GO" id="GO:0046872">
    <property type="term" value="F:metal ion binding"/>
    <property type="evidence" value="ECO:0007669"/>
    <property type="project" value="UniProtKB-KW"/>
</dbReference>
<dbReference type="Pfam" id="PF00702">
    <property type="entry name" value="Hydrolase"/>
    <property type="match status" value="1"/>
</dbReference>
<dbReference type="PRINTS" id="PR00413">
    <property type="entry name" value="HADHALOGNASE"/>
</dbReference>
<evidence type="ECO:0000313" key="5">
    <source>
        <dbReference type="EMBL" id="MBW8724886.1"/>
    </source>
</evidence>
<evidence type="ECO:0000313" key="6">
    <source>
        <dbReference type="Proteomes" id="UP000700706"/>
    </source>
</evidence>
<accession>A0A952FIA6</accession>
<proteinExistence type="inferred from homology"/>
<keyword evidence="4" id="KW-0460">Magnesium</keyword>
<reference evidence="5" key="1">
    <citation type="submission" date="2020-06" db="EMBL/GenBank/DDBJ databases">
        <title>Stable isotope informed genome-resolved metagenomics uncovers potential trophic interactions in rhizosphere soil.</title>
        <authorList>
            <person name="Starr E.P."/>
            <person name="Shi S."/>
            <person name="Blazewicz S.J."/>
            <person name="Koch B.J."/>
            <person name="Probst A.J."/>
            <person name="Hungate B.A."/>
            <person name="Pett-Ridge J."/>
            <person name="Firestone M.K."/>
            <person name="Banfield J.F."/>
        </authorList>
    </citation>
    <scope>NUCLEOTIDE SEQUENCE</scope>
    <source>
        <strain evidence="5">YM_69_17</strain>
    </source>
</reference>
<comment type="caution">
    <text evidence="5">The sequence shown here is derived from an EMBL/GenBank/DDBJ whole genome shotgun (WGS) entry which is preliminary data.</text>
</comment>
<evidence type="ECO:0000256" key="3">
    <source>
        <dbReference type="ARBA" id="ARBA00022723"/>
    </source>
</evidence>
<dbReference type="CDD" id="cd07526">
    <property type="entry name" value="HAD_BPGM_like"/>
    <property type="match status" value="1"/>
</dbReference>
<dbReference type="Proteomes" id="UP000700706">
    <property type="component" value="Unassembled WGS sequence"/>
</dbReference>
<evidence type="ECO:0000256" key="4">
    <source>
        <dbReference type="ARBA" id="ARBA00022842"/>
    </source>
</evidence>
<dbReference type="AlphaFoldDB" id="A0A952FIA6"/>
<dbReference type="InterPro" id="IPR036412">
    <property type="entry name" value="HAD-like_sf"/>
</dbReference>
<dbReference type="GO" id="GO:0003824">
    <property type="term" value="F:catalytic activity"/>
    <property type="evidence" value="ECO:0007669"/>
    <property type="project" value="UniProtKB-ARBA"/>
</dbReference>
<dbReference type="PANTHER" id="PTHR46193:SF10">
    <property type="entry name" value="6-PHOSPHOGLUCONATE PHOSPHATASE"/>
    <property type="match status" value="1"/>
</dbReference>
<comment type="similarity">
    <text evidence="2">Belongs to the HAD-like hydrolase superfamily. CbbY/CbbZ/Gph/YieH family.</text>
</comment>
<organism evidence="5 6">
    <name type="scientific">Inquilinus limosus</name>
    <dbReference type="NCBI Taxonomy" id="171674"/>
    <lineage>
        <taxon>Bacteria</taxon>
        <taxon>Pseudomonadati</taxon>
        <taxon>Pseudomonadota</taxon>
        <taxon>Alphaproteobacteria</taxon>
        <taxon>Rhodospirillales</taxon>
        <taxon>Rhodospirillaceae</taxon>
        <taxon>Inquilinus</taxon>
    </lineage>
</organism>
<evidence type="ECO:0000256" key="1">
    <source>
        <dbReference type="ARBA" id="ARBA00001946"/>
    </source>
</evidence>
<dbReference type="SUPFAM" id="SSF56784">
    <property type="entry name" value="HAD-like"/>
    <property type="match status" value="1"/>
</dbReference>
<dbReference type="InterPro" id="IPR006439">
    <property type="entry name" value="HAD-SF_hydro_IA"/>
</dbReference>
<dbReference type="Gene3D" id="3.40.50.1000">
    <property type="entry name" value="HAD superfamily/HAD-like"/>
    <property type="match status" value="1"/>
</dbReference>
<protein>
    <submittedName>
        <fullName evidence="5">HAD family phosphatase</fullName>
    </submittedName>
</protein>
<dbReference type="InterPro" id="IPR051600">
    <property type="entry name" value="Beta-PGM-like"/>
</dbReference>
<gene>
    <name evidence="5" type="ORF">JF625_06985</name>
</gene>